<comment type="caution">
    <text evidence="3">The sequence shown here is derived from an EMBL/GenBank/DDBJ whole genome shotgun (WGS) entry which is preliminary data.</text>
</comment>
<dbReference type="PANTHER" id="PTHR10381">
    <property type="entry name" value="ATP-DEPENDENT CLP PROTEASE PROTEOLYTIC SUBUNIT"/>
    <property type="match status" value="1"/>
</dbReference>
<evidence type="ECO:0000256" key="1">
    <source>
        <dbReference type="ARBA" id="ARBA00007039"/>
    </source>
</evidence>
<dbReference type="GO" id="GO:0009532">
    <property type="term" value="C:plastid stroma"/>
    <property type="evidence" value="ECO:0007669"/>
    <property type="project" value="UniProtKB-ARBA"/>
</dbReference>
<proteinExistence type="inferred from homology"/>
<dbReference type="AlphaFoldDB" id="A0AAD6RQV1"/>
<dbReference type="InterPro" id="IPR023562">
    <property type="entry name" value="ClpP/TepA"/>
</dbReference>
<keyword evidence="4" id="KW-1185">Reference proteome</keyword>
<dbReference type="Proteomes" id="UP001164929">
    <property type="component" value="Chromosome 1"/>
</dbReference>
<dbReference type="EMBL" id="JAQIZT010000001">
    <property type="protein sequence ID" value="KAJ7013383.1"/>
    <property type="molecule type" value="Genomic_DNA"/>
</dbReference>
<dbReference type="CDD" id="cd07017">
    <property type="entry name" value="S14_ClpP_2"/>
    <property type="match status" value="1"/>
</dbReference>
<gene>
    <name evidence="3" type="ORF">NC653_003155</name>
</gene>
<organism evidence="3 4">
    <name type="scientific">Populus alba x Populus x berolinensis</name>
    <dbReference type="NCBI Taxonomy" id="444605"/>
    <lineage>
        <taxon>Eukaryota</taxon>
        <taxon>Viridiplantae</taxon>
        <taxon>Streptophyta</taxon>
        <taxon>Embryophyta</taxon>
        <taxon>Tracheophyta</taxon>
        <taxon>Spermatophyta</taxon>
        <taxon>Magnoliopsida</taxon>
        <taxon>eudicotyledons</taxon>
        <taxon>Gunneridae</taxon>
        <taxon>Pentapetalae</taxon>
        <taxon>rosids</taxon>
        <taxon>fabids</taxon>
        <taxon>Malpighiales</taxon>
        <taxon>Salicaceae</taxon>
        <taxon>Saliceae</taxon>
        <taxon>Populus</taxon>
    </lineage>
</organism>
<dbReference type="Gene3D" id="3.90.226.10">
    <property type="entry name" value="2-enoyl-CoA Hydratase, Chain A, domain 1"/>
    <property type="match status" value="1"/>
</dbReference>
<dbReference type="InterPro" id="IPR001907">
    <property type="entry name" value="ClpP"/>
</dbReference>
<dbReference type="GO" id="GO:0009368">
    <property type="term" value="C:endopeptidase Clp complex"/>
    <property type="evidence" value="ECO:0007669"/>
    <property type="project" value="TreeGrafter"/>
</dbReference>
<dbReference type="InterPro" id="IPR029045">
    <property type="entry name" value="ClpP/crotonase-like_dom_sf"/>
</dbReference>
<evidence type="ECO:0000313" key="4">
    <source>
        <dbReference type="Proteomes" id="UP001164929"/>
    </source>
</evidence>
<dbReference type="PANTHER" id="PTHR10381:SF55">
    <property type="entry name" value="ATP-DEPENDENT CLP PROTEASE PROTEOLYTIC SUBUNIT-RELATED PROTEIN 1, CHLOROPLASTIC"/>
    <property type="match status" value="1"/>
</dbReference>
<dbReference type="Pfam" id="PF00574">
    <property type="entry name" value="CLP_protease"/>
    <property type="match status" value="1"/>
</dbReference>
<keyword evidence="3" id="KW-0645">Protease</keyword>
<reference evidence="3 4" key="1">
    <citation type="journal article" date="2023" name="Mol. Ecol. Resour.">
        <title>Chromosome-level genome assembly of a triploid poplar Populus alba 'Berolinensis'.</title>
        <authorList>
            <person name="Chen S."/>
            <person name="Yu Y."/>
            <person name="Wang X."/>
            <person name="Wang S."/>
            <person name="Zhang T."/>
            <person name="Zhou Y."/>
            <person name="He R."/>
            <person name="Meng N."/>
            <person name="Wang Y."/>
            <person name="Liu W."/>
            <person name="Liu Z."/>
            <person name="Liu J."/>
            <person name="Guo Q."/>
            <person name="Huang H."/>
            <person name="Sederoff R.R."/>
            <person name="Wang G."/>
            <person name="Qu G."/>
            <person name="Chen S."/>
        </authorList>
    </citation>
    <scope>NUCLEOTIDE SEQUENCE [LARGE SCALE GENOMIC DNA]</scope>
    <source>
        <strain evidence="3">SC-2020</strain>
    </source>
</reference>
<protein>
    <recommendedName>
        <fullName evidence="2">ATP-dependent Clp protease proteolytic subunit</fullName>
    </recommendedName>
</protein>
<sequence length="258" mass="28435">MAEEQELNPAEHFHGKKKNPKLVESNHCTLHSVVVLPKVQALLPKSVLNETMMENYKNLPPSLYGLTPSQMDMFMTEDNPVRRQSGSVTEESISSRKNYLDHGGMYSLSGMMDHGPPKYSMSVTMYRGGGRGYGRPESAPPDLPSLLLDARICYLGMPIVPAVTELLVAQFMYLDYDDPSKPIYLYINSSGTQNEKMETVGSETEAYAIADTMSYCKSTIYTVNCGVAYGQAAMLLSLGAKGYRALQPNASSMLQTSL</sequence>
<comment type="similarity">
    <text evidence="1 2">Belongs to the peptidase S14 family.</text>
</comment>
<dbReference type="GO" id="GO:0051117">
    <property type="term" value="F:ATPase binding"/>
    <property type="evidence" value="ECO:0007669"/>
    <property type="project" value="TreeGrafter"/>
</dbReference>
<evidence type="ECO:0000313" key="3">
    <source>
        <dbReference type="EMBL" id="KAJ7013383.1"/>
    </source>
</evidence>
<dbReference type="SUPFAM" id="SSF52096">
    <property type="entry name" value="ClpP/crotonase"/>
    <property type="match status" value="1"/>
</dbReference>
<evidence type="ECO:0000256" key="2">
    <source>
        <dbReference type="RuleBase" id="RU003567"/>
    </source>
</evidence>
<dbReference type="GO" id="GO:0004176">
    <property type="term" value="F:ATP-dependent peptidase activity"/>
    <property type="evidence" value="ECO:0007669"/>
    <property type="project" value="InterPro"/>
</dbReference>
<dbReference type="GO" id="GO:0006515">
    <property type="term" value="P:protein quality control for misfolded or incompletely synthesized proteins"/>
    <property type="evidence" value="ECO:0007669"/>
    <property type="project" value="TreeGrafter"/>
</dbReference>
<dbReference type="GO" id="GO:0004252">
    <property type="term" value="F:serine-type endopeptidase activity"/>
    <property type="evidence" value="ECO:0007669"/>
    <property type="project" value="InterPro"/>
</dbReference>
<dbReference type="PRINTS" id="PR00127">
    <property type="entry name" value="CLPPROTEASEP"/>
</dbReference>
<keyword evidence="3" id="KW-0378">Hydrolase</keyword>
<name>A0AAD6RQV1_9ROSI</name>
<accession>A0AAD6RQV1</accession>